<feature type="transmembrane region" description="Helical" evidence="1">
    <location>
        <begin position="284"/>
        <end position="309"/>
    </location>
</feature>
<gene>
    <name evidence="2" type="ORF">DdX_09518</name>
</gene>
<keyword evidence="1" id="KW-1133">Transmembrane helix</keyword>
<feature type="transmembrane region" description="Helical" evidence="1">
    <location>
        <begin position="81"/>
        <end position="100"/>
    </location>
</feature>
<feature type="transmembrane region" description="Helical" evidence="1">
    <location>
        <begin position="12"/>
        <end position="30"/>
    </location>
</feature>
<keyword evidence="1" id="KW-0812">Transmembrane</keyword>
<proteinExistence type="predicted"/>
<accession>A0AAD4QZX3</accession>
<feature type="transmembrane region" description="Helical" evidence="1">
    <location>
        <begin position="202"/>
        <end position="224"/>
    </location>
</feature>
<evidence type="ECO:0000313" key="3">
    <source>
        <dbReference type="Proteomes" id="UP001201812"/>
    </source>
</evidence>
<keyword evidence="3" id="KW-1185">Reference proteome</keyword>
<sequence>MPFNVTRFQSLPELLKLTTFSGTILVILSIGRTEYQPPGTTFIWITALLSLIVDSLYIIILGMELEESLFGKQYSFLKWPLMECTSSILFSITYFISIWLCVNSSAYADSSAFTFAGMLCLINFIQYTFNLFVYVKMWSMENRKAMNIIDPSSMSSYGGSMSPFTDTIDPVFRNPLIVKVLCMMLSLSLLLALASAEPIFGYGISLFIALMSLGTSGFGIAIVASDLQDRVAKLQIFKFISPQFEIKWMHIQYTCSLILASFNFIGSIICGALVSHAYNNYHTYTTATFFSLTLCLAFILDALLVLHIVSLEDQNEKTQIVSRQQYAEL</sequence>
<comment type="caution">
    <text evidence="2">The sequence shown here is derived from an EMBL/GenBank/DDBJ whole genome shotgun (WGS) entry which is preliminary data.</text>
</comment>
<feature type="transmembrane region" description="Helical" evidence="1">
    <location>
        <begin position="257"/>
        <end position="278"/>
    </location>
</feature>
<evidence type="ECO:0000313" key="2">
    <source>
        <dbReference type="EMBL" id="KAI1712433.1"/>
    </source>
</evidence>
<dbReference type="AlphaFoldDB" id="A0AAD4QZX3"/>
<feature type="transmembrane region" description="Helical" evidence="1">
    <location>
        <begin position="42"/>
        <end position="60"/>
    </location>
</feature>
<keyword evidence="1" id="KW-0472">Membrane</keyword>
<feature type="transmembrane region" description="Helical" evidence="1">
    <location>
        <begin position="112"/>
        <end position="135"/>
    </location>
</feature>
<name>A0AAD4QZX3_9BILA</name>
<reference evidence="2" key="1">
    <citation type="submission" date="2022-01" db="EMBL/GenBank/DDBJ databases">
        <title>Genome Sequence Resource for Two Populations of Ditylenchus destructor, the Migratory Endoparasitic Phytonematode.</title>
        <authorList>
            <person name="Zhang H."/>
            <person name="Lin R."/>
            <person name="Xie B."/>
        </authorList>
    </citation>
    <scope>NUCLEOTIDE SEQUENCE</scope>
    <source>
        <strain evidence="2">BazhouSP</strain>
    </source>
</reference>
<dbReference type="Proteomes" id="UP001201812">
    <property type="component" value="Unassembled WGS sequence"/>
</dbReference>
<dbReference type="EMBL" id="JAKKPZ010000018">
    <property type="protein sequence ID" value="KAI1712433.1"/>
    <property type="molecule type" value="Genomic_DNA"/>
</dbReference>
<feature type="transmembrane region" description="Helical" evidence="1">
    <location>
        <begin position="176"/>
        <end position="196"/>
    </location>
</feature>
<organism evidence="2 3">
    <name type="scientific">Ditylenchus destructor</name>
    <dbReference type="NCBI Taxonomy" id="166010"/>
    <lineage>
        <taxon>Eukaryota</taxon>
        <taxon>Metazoa</taxon>
        <taxon>Ecdysozoa</taxon>
        <taxon>Nematoda</taxon>
        <taxon>Chromadorea</taxon>
        <taxon>Rhabditida</taxon>
        <taxon>Tylenchina</taxon>
        <taxon>Tylenchomorpha</taxon>
        <taxon>Sphaerularioidea</taxon>
        <taxon>Anguinidae</taxon>
        <taxon>Anguininae</taxon>
        <taxon>Ditylenchus</taxon>
    </lineage>
</organism>
<protein>
    <submittedName>
        <fullName evidence="2">Uncharacterized protein</fullName>
    </submittedName>
</protein>
<evidence type="ECO:0000256" key="1">
    <source>
        <dbReference type="SAM" id="Phobius"/>
    </source>
</evidence>